<name>A0A422NDI4_TRYRA</name>
<gene>
    <name evidence="5" type="ORF">TraAM80_05603</name>
</gene>
<organism evidence="5 6">
    <name type="scientific">Trypanosoma rangeli</name>
    <dbReference type="NCBI Taxonomy" id="5698"/>
    <lineage>
        <taxon>Eukaryota</taxon>
        <taxon>Discoba</taxon>
        <taxon>Euglenozoa</taxon>
        <taxon>Kinetoplastea</taxon>
        <taxon>Metakinetoplastina</taxon>
        <taxon>Trypanosomatida</taxon>
        <taxon>Trypanosomatidae</taxon>
        <taxon>Trypanosoma</taxon>
        <taxon>Herpetosoma</taxon>
    </lineage>
</organism>
<evidence type="ECO:0000256" key="3">
    <source>
        <dbReference type="ARBA" id="ARBA00023315"/>
    </source>
</evidence>
<dbReference type="SUPFAM" id="SSF55729">
    <property type="entry name" value="Acyl-CoA N-acyltransferases (Nat)"/>
    <property type="match status" value="1"/>
</dbReference>
<dbReference type="GO" id="GO:0008080">
    <property type="term" value="F:N-acetyltransferase activity"/>
    <property type="evidence" value="ECO:0007669"/>
    <property type="project" value="InterPro"/>
</dbReference>
<evidence type="ECO:0000313" key="5">
    <source>
        <dbReference type="EMBL" id="RNF03545.1"/>
    </source>
</evidence>
<dbReference type="AlphaFoldDB" id="A0A422NDI4"/>
<protein>
    <submittedName>
        <fullName evidence="5">Putative N-acetyltransferase</fullName>
        <ecNumber evidence="5">2.3.1.-</ecNumber>
    </submittedName>
</protein>
<keyword evidence="6" id="KW-1185">Reference proteome</keyword>
<dbReference type="EMBL" id="MKGL01000191">
    <property type="protein sequence ID" value="RNF03545.1"/>
    <property type="molecule type" value="Genomic_DNA"/>
</dbReference>
<keyword evidence="3 5" id="KW-0012">Acyltransferase</keyword>
<dbReference type="VEuPathDB" id="TriTrypDB:TRSC58_01422"/>
<dbReference type="InterPro" id="IPR000182">
    <property type="entry name" value="GNAT_dom"/>
</dbReference>
<dbReference type="EC" id="2.3.1.-" evidence="5"/>
<dbReference type="Proteomes" id="UP000283634">
    <property type="component" value="Unassembled WGS sequence"/>
</dbReference>
<dbReference type="PROSITE" id="PS51186">
    <property type="entry name" value="GNAT"/>
    <property type="match status" value="1"/>
</dbReference>
<evidence type="ECO:0000259" key="4">
    <source>
        <dbReference type="PROSITE" id="PS51186"/>
    </source>
</evidence>
<evidence type="ECO:0000256" key="1">
    <source>
        <dbReference type="ARBA" id="ARBA00009342"/>
    </source>
</evidence>
<dbReference type="Pfam" id="PF13302">
    <property type="entry name" value="Acetyltransf_3"/>
    <property type="match status" value="1"/>
</dbReference>
<dbReference type="Gene3D" id="3.40.630.30">
    <property type="match status" value="1"/>
</dbReference>
<sequence length="118" mass="13473">MVAERAFRRQGFGEEAVRLLISYAIDKLGASCFIAKILNTNTSSIRLFREKLGFTLLKEVPVFKELHFVKCFTSAAERVAWRCAVAYAVSEYDATTEEAIRILHFVPDTAECRRYEAE</sequence>
<evidence type="ECO:0000313" key="6">
    <source>
        <dbReference type="Proteomes" id="UP000283634"/>
    </source>
</evidence>
<dbReference type="PANTHER" id="PTHR13256">
    <property type="entry name" value="N-ACETYLTRANSFERASE 9"/>
    <property type="match status" value="1"/>
</dbReference>
<dbReference type="RefSeq" id="XP_029237569.1">
    <property type="nucleotide sequence ID" value="XM_029382476.1"/>
</dbReference>
<dbReference type="GeneID" id="40329536"/>
<evidence type="ECO:0000256" key="2">
    <source>
        <dbReference type="ARBA" id="ARBA00022679"/>
    </source>
</evidence>
<accession>A0A422NDI4</accession>
<reference evidence="5 6" key="1">
    <citation type="journal article" date="2018" name="BMC Genomics">
        <title>Genomic comparison of Trypanosoma conorhini and Trypanosoma rangeli to Trypanosoma cruzi strains of high and low virulence.</title>
        <authorList>
            <person name="Bradwell K.R."/>
            <person name="Koparde V.N."/>
            <person name="Matveyev A.V."/>
            <person name="Serrano M.G."/>
            <person name="Alves J.M."/>
            <person name="Parikh H."/>
            <person name="Huang B."/>
            <person name="Lee V."/>
            <person name="Espinosa-Alvarez O."/>
            <person name="Ortiz P.A."/>
            <person name="Costa-Martins A.G."/>
            <person name="Teixeira M.M."/>
            <person name="Buck G.A."/>
        </authorList>
    </citation>
    <scope>NUCLEOTIDE SEQUENCE [LARGE SCALE GENOMIC DNA]</scope>
    <source>
        <strain evidence="5 6">AM80</strain>
    </source>
</reference>
<proteinExistence type="inferred from homology"/>
<feature type="domain" description="N-acetyltransferase" evidence="4">
    <location>
        <begin position="1"/>
        <end position="75"/>
    </location>
</feature>
<keyword evidence="2 5" id="KW-0808">Transferase</keyword>
<comment type="similarity">
    <text evidence="1">Belongs to the acetyltransferase family. GNAT subfamily.</text>
</comment>
<dbReference type="OrthoDB" id="5043642at2759"/>
<comment type="caution">
    <text evidence="5">The sequence shown here is derived from an EMBL/GenBank/DDBJ whole genome shotgun (WGS) entry which is preliminary data.</text>
</comment>
<dbReference type="PANTHER" id="PTHR13256:SF16">
    <property type="entry name" value="ALPHA_BETA-TUBULIN-N-ACETYLTRANSFERASE 9"/>
    <property type="match status" value="1"/>
</dbReference>
<dbReference type="InterPro" id="IPR039135">
    <property type="entry name" value="NAT9-like"/>
</dbReference>
<dbReference type="InterPro" id="IPR016181">
    <property type="entry name" value="Acyl_CoA_acyltransferase"/>
</dbReference>